<keyword evidence="2" id="KW-1185">Reference proteome</keyword>
<evidence type="ECO:0000313" key="1">
    <source>
        <dbReference type="EMBL" id="GIY92415.1"/>
    </source>
</evidence>
<gene>
    <name evidence="1" type="primary">Rusc2</name>
    <name evidence="1" type="ORF">CEXT_239451</name>
</gene>
<protein>
    <submittedName>
        <fullName evidence="1">Iporin</fullName>
    </submittedName>
</protein>
<comment type="caution">
    <text evidence="1">The sequence shown here is derived from an EMBL/GenBank/DDBJ whole genome shotgun (WGS) entry which is preliminary data.</text>
</comment>
<dbReference type="Proteomes" id="UP001054945">
    <property type="component" value="Unassembled WGS sequence"/>
</dbReference>
<evidence type="ECO:0000313" key="2">
    <source>
        <dbReference type="Proteomes" id="UP001054945"/>
    </source>
</evidence>
<accession>A0AAV4XEH8</accession>
<dbReference type="AlphaFoldDB" id="A0AAV4XEH8"/>
<reference evidence="1 2" key="1">
    <citation type="submission" date="2021-06" db="EMBL/GenBank/DDBJ databases">
        <title>Caerostris extrusa draft genome.</title>
        <authorList>
            <person name="Kono N."/>
            <person name="Arakawa K."/>
        </authorList>
    </citation>
    <scope>NUCLEOTIDE SEQUENCE [LARGE SCALE GENOMIC DNA]</scope>
</reference>
<dbReference type="EMBL" id="BPLR01017533">
    <property type="protein sequence ID" value="GIY92415.1"/>
    <property type="molecule type" value="Genomic_DNA"/>
</dbReference>
<organism evidence="1 2">
    <name type="scientific">Caerostris extrusa</name>
    <name type="common">Bark spider</name>
    <name type="synonym">Caerostris bankana</name>
    <dbReference type="NCBI Taxonomy" id="172846"/>
    <lineage>
        <taxon>Eukaryota</taxon>
        <taxon>Metazoa</taxon>
        <taxon>Ecdysozoa</taxon>
        <taxon>Arthropoda</taxon>
        <taxon>Chelicerata</taxon>
        <taxon>Arachnida</taxon>
        <taxon>Araneae</taxon>
        <taxon>Araneomorphae</taxon>
        <taxon>Entelegynae</taxon>
        <taxon>Araneoidea</taxon>
        <taxon>Araneidae</taxon>
        <taxon>Caerostris</taxon>
    </lineage>
</organism>
<sequence length="274" mass="30468">MNTYIHLEGKGVSPFWAEDIPLLIQYRYKLFHTLLKALSKNAPPPLQALPPQSTGLPYTKKDLSYDDLSKNIDANLAEIDMETFRSEDINSILALPAIYSGDFQSESRGEQCASVSGSLLNGLELDTSTRSNRHSEDEISICKDEPLFSPLREPPAQATISVDSLDNSSSYEQDLVLTCKANKNNYTIVFEGSSTQFSDDSDYQDVCRSSEGESSISGAVHVNYCSNFKSRVPWFSRMWPSRRGANSGKATESVGEEVAIPPPKYRAKVKVYRI</sequence>
<name>A0AAV4XEH8_CAEEX</name>
<proteinExistence type="predicted"/>